<reference evidence="1" key="1">
    <citation type="submission" date="2014-09" db="EMBL/GenBank/DDBJ databases">
        <authorList>
            <person name="Magalhaes I.L.F."/>
            <person name="Oliveira U."/>
            <person name="Santos F.R."/>
            <person name="Vidigal T.H.D.A."/>
            <person name="Brescovit A.D."/>
            <person name="Santos A.J."/>
        </authorList>
    </citation>
    <scope>NUCLEOTIDE SEQUENCE</scope>
    <source>
        <tissue evidence="1">Shoot tissue taken approximately 20 cm above the soil surface</tissue>
    </source>
</reference>
<name>A0A0A9C2Z4_ARUDO</name>
<proteinExistence type="predicted"/>
<evidence type="ECO:0000313" key="1">
    <source>
        <dbReference type="EMBL" id="JAD67755.1"/>
    </source>
</evidence>
<dbReference type="AlphaFoldDB" id="A0A0A9C2Z4"/>
<organism evidence="1">
    <name type="scientific">Arundo donax</name>
    <name type="common">Giant reed</name>
    <name type="synonym">Donax arundinaceus</name>
    <dbReference type="NCBI Taxonomy" id="35708"/>
    <lineage>
        <taxon>Eukaryota</taxon>
        <taxon>Viridiplantae</taxon>
        <taxon>Streptophyta</taxon>
        <taxon>Embryophyta</taxon>
        <taxon>Tracheophyta</taxon>
        <taxon>Spermatophyta</taxon>
        <taxon>Magnoliopsida</taxon>
        <taxon>Liliopsida</taxon>
        <taxon>Poales</taxon>
        <taxon>Poaceae</taxon>
        <taxon>PACMAD clade</taxon>
        <taxon>Arundinoideae</taxon>
        <taxon>Arundineae</taxon>
        <taxon>Arundo</taxon>
    </lineage>
</organism>
<protein>
    <submittedName>
        <fullName evidence="1">Uncharacterized protein</fullName>
    </submittedName>
</protein>
<reference evidence="1" key="2">
    <citation type="journal article" date="2015" name="Data Brief">
        <title>Shoot transcriptome of the giant reed, Arundo donax.</title>
        <authorList>
            <person name="Barrero R.A."/>
            <person name="Guerrero F.D."/>
            <person name="Moolhuijzen P."/>
            <person name="Goolsby J.A."/>
            <person name="Tidwell J."/>
            <person name="Bellgard S.E."/>
            <person name="Bellgard M.I."/>
        </authorList>
    </citation>
    <scope>NUCLEOTIDE SEQUENCE</scope>
    <source>
        <tissue evidence="1">Shoot tissue taken approximately 20 cm above the soil surface</tissue>
    </source>
</reference>
<dbReference type="EMBL" id="GBRH01230140">
    <property type="protein sequence ID" value="JAD67755.1"/>
    <property type="molecule type" value="Transcribed_RNA"/>
</dbReference>
<sequence length="40" mass="5029">MKCICFQVFRIYSMLMEESNLEWEWVNLRVTVFTMYWVDS</sequence>
<accession>A0A0A9C2Z4</accession>